<dbReference type="InterPro" id="IPR051698">
    <property type="entry name" value="Transposase_11-like"/>
</dbReference>
<dbReference type="EMBL" id="FPAQ01000004">
    <property type="protein sequence ID" value="SFT46229.1"/>
    <property type="molecule type" value="Genomic_DNA"/>
</dbReference>
<feature type="domain" description="H repeat-associated protein N-terminal" evidence="1">
    <location>
        <begin position="10"/>
        <end position="75"/>
    </location>
</feature>
<accession>A0A1I6Y6Q3</accession>
<evidence type="ECO:0000313" key="2">
    <source>
        <dbReference type="EMBL" id="SFT46229.1"/>
    </source>
</evidence>
<protein>
    <submittedName>
        <fullName evidence="2">DDE_Tnp_1-associated</fullName>
    </submittedName>
</protein>
<dbReference type="PANTHER" id="PTHR30298:SF0">
    <property type="entry name" value="PROTEIN YBFL-RELATED"/>
    <property type="match status" value="1"/>
</dbReference>
<dbReference type="AlphaFoldDB" id="A0A1I6Y6Q3"/>
<dbReference type="InterPro" id="IPR032806">
    <property type="entry name" value="YbfD_N"/>
</dbReference>
<dbReference type="Pfam" id="PF13808">
    <property type="entry name" value="DDE_Tnp_1_assoc"/>
    <property type="match status" value="1"/>
</dbReference>
<reference evidence="2 3" key="1">
    <citation type="submission" date="2016-10" db="EMBL/GenBank/DDBJ databases">
        <authorList>
            <person name="de Groot N.N."/>
        </authorList>
    </citation>
    <scope>NUCLEOTIDE SEQUENCE [LARGE SCALE GENOMIC DNA]</scope>
    <source>
        <strain evidence="2 3">CGMCC 1.6493</strain>
    </source>
</reference>
<organism evidence="2 3">
    <name type="scientific">Halomonas saccharevitans</name>
    <dbReference type="NCBI Taxonomy" id="416872"/>
    <lineage>
        <taxon>Bacteria</taxon>
        <taxon>Pseudomonadati</taxon>
        <taxon>Pseudomonadota</taxon>
        <taxon>Gammaproteobacteria</taxon>
        <taxon>Oceanospirillales</taxon>
        <taxon>Halomonadaceae</taxon>
        <taxon>Halomonas</taxon>
    </lineage>
</organism>
<evidence type="ECO:0000313" key="3">
    <source>
        <dbReference type="Proteomes" id="UP000199594"/>
    </source>
</evidence>
<gene>
    <name evidence="2" type="ORF">SAMN04487956_10496</name>
</gene>
<sequence length="81" mass="8836">MPQTAMPILDIFASVTDPRHSSKVQHPLPDLLTVAVCGVLVGADTFEEIELWAQEKLPWLRQYLSLPNGVPSHDTSPGSSV</sequence>
<name>A0A1I6Y6Q3_9GAMM</name>
<dbReference type="PANTHER" id="PTHR30298">
    <property type="entry name" value="H REPEAT-ASSOCIATED PREDICTED TRANSPOSASE"/>
    <property type="match status" value="1"/>
</dbReference>
<dbReference type="Proteomes" id="UP000199594">
    <property type="component" value="Unassembled WGS sequence"/>
</dbReference>
<proteinExistence type="predicted"/>
<evidence type="ECO:0000259" key="1">
    <source>
        <dbReference type="Pfam" id="PF13808"/>
    </source>
</evidence>